<evidence type="ECO:0008006" key="4">
    <source>
        <dbReference type="Google" id="ProtNLM"/>
    </source>
</evidence>
<dbReference type="InterPro" id="IPR018687">
    <property type="entry name" value="DUF2177_membr"/>
</dbReference>
<dbReference type="RefSeq" id="WP_063946888.1">
    <property type="nucleotide sequence ID" value="NZ_CP072309.1"/>
</dbReference>
<reference evidence="2 3" key="1">
    <citation type="submission" date="2016-05" db="EMBL/GenBank/DDBJ databases">
        <authorList>
            <person name="Lavstsen T."/>
            <person name="Jespersen J.S."/>
        </authorList>
    </citation>
    <scope>NUCLEOTIDE SEQUENCE [LARGE SCALE GENOMIC DNA]</scope>
    <source>
        <strain evidence="2 3">KCJ1736</strain>
    </source>
</reference>
<dbReference type="Proteomes" id="UP000077098">
    <property type="component" value="Unassembled WGS sequence"/>
</dbReference>
<sequence length="143" mass="15440">MKTYIAAYVLTLVAFLVIDFIWLSTMASRLYRPAIGELLADNFRAAPAIIFYLIYAAGLTFLAVRPALLSGEWTSALLYGAVVGFMAYATYDLTNQATLKTWPTTLTIADLVWGTFVSAAAATIGYLVTVRLLGPLENSAGVS</sequence>
<keyword evidence="1" id="KW-1133">Transmembrane helix</keyword>
<name>A0A176XHZ8_AGRTU</name>
<feature type="transmembrane region" description="Helical" evidence="1">
    <location>
        <begin position="7"/>
        <end position="25"/>
    </location>
</feature>
<keyword evidence="1" id="KW-0812">Transmembrane</keyword>
<comment type="caution">
    <text evidence="2">The sequence shown here is derived from an EMBL/GenBank/DDBJ whole genome shotgun (WGS) entry which is preliminary data.</text>
</comment>
<dbReference type="Pfam" id="PF09945">
    <property type="entry name" value="DUF2177"/>
    <property type="match status" value="1"/>
</dbReference>
<dbReference type="AlphaFoldDB" id="A0A176XHZ8"/>
<dbReference type="EMBL" id="LXPS01000001">
    <property type="protein sequence ID" value="OAE49651.1"/>
    <property type="molecule type" value="Genomic_DNA"/>
</dbReference>
<evidence type="ECO:0000256" key="1">
    <source>
        <dbReference type="SAM" id="Phobius"/>
    </source>
</evidence>
<keyword evidence="1" id="KW-0472">Membrane</keyword>
<organism evidence="2 3">
    <name type="scientific">Agrobacterium tumefaciens</name>
    <dbReference type="NCBI Taxonomy" id="358"/>
    <lineage>
        <taxon>Bacteria</taxon>
        <taxon>Pseudomonadati</taxon>
        <taxon>Pseudomonadota</taxon>
        <taxon>Alphaproteobacteria</taxon>
        <taxon>Hyphomicrobiales</taxon>
        <taxon>Rhizobiaceae</taxon>
        <taxon>Rhizobium/Agrobacterium group</taxon>
        <taxon>Agrobacterium</taxon>
        <taxon>Agrobacterium tumefaciens complex</taxon>
    </lineage>
</organism>
<feature type="transmembrane region" description="Helical" evidence="1">
    <location>
        <begin position="111"/>
        <end position="133"/>
    </location>
</feature>
<feature type="transmembrane region" description="Helical" evidence="1">
    <location>
        <begin position="45"/>
        <end position="64"/>
    </location>
</feature>
<proteinExistence type="predicted"/>
<accession>A0A176XHZ8</accession>
<evidence type="ECO:0000313" key="2">
    <source>
        <dbReference type="EMBL" id="OAE49651.1"/>
    </source>
</evidence>
<gene>
    <name evidence="2" type="ORF">A7J57_15850</name>
</gene>
<evidence type="ECO:0000313" key="3">
    <source>
        <dbReference type="Proteomes" id="UP000077098"/>
    </source>
</evidence>
<feature type="transmembrane region" description="Helical" evidence="1">
    <location>
        <begin position="76"/>
        <end position="91"/>
    </location>
</feature>
<protein>
    <recommendedName>
        <fullName evidence="4">DUF2177 family protein</fullName>
    </recommendedName>
</protein>